<proteinExistence type="predicted"/>
<keyword evidence="3" id="KW-1185">Reference proteome</keyword>
<evidence type="ECO:0000313" key="3">
    <source>
        <dbReference type="Proteomes" id="UP000284202"/>
    </source>
</evidence>
<reference evidence="3" key="1">
    <citation type="submission" date="2018-09" db="EMBL/GenBank/DDBJ databases">
        <title>Acidovorax cavernicola nov. sp. isolated from Gruta de las Maravillas (Aracena, Spain).</title>
        <authorList>
            <person name="Jurado V."/>
            <person name="Gutierrez-Patricio S."/>
            <person name="Gonzalez-Pimentel J.L."/>
            <person name="Miller A.Z."/>
            <person name="Laiz L."/>
            <person name="Saiz-Jimenez C."/>
        </authorList>
    </citation>
    <scope>NUCLEOTIDE SEQUENCE [LARGE SCALE GENOMIC DNA]</scope>
    <source>
        <strain evidence="3">1011MAR3C25</strain>
    </source>
</reference>
<evidence type="ECO:0000256" key="1">
    <source>
        <dbReference type="SAM" id="MobiDB-lite"/>
    </source>
</evidence>
<sequence length="63" mass="7048">MICKYFTNPSSDTAKTGRSAGHWDIPVMHAGRAWGSLRTDRLEHSAPTPQIEYGKDMQDRGIT</sequence>
<gene>
    <name evidence="2" type="ORF">D3P04_22905</name>
</gene>
<dbReference type="EMBL" id="QZCG01000032">
    <property type="protein sequence ID" value="RJE81832.1"/>
    <property type="molecule type" value="Genomic_DNA"/>
</dbReference>
<accession>A0A418SLP5</accession>
<feature type="region of interest" description="Disordered" evidence="1">
    <location>
        <begin position="44"/>
        <end position="63"/>
    </location>
</feature>
<comment type="caution">
    <text evidence="2">The sequence shown here is derived from an EMBL/GenBank/DDBJ whole genome shotgun (WGS) entry which is preliminary data.</text>
</comment>
<organism evidence="2 3">
    <name type="scientific">Paracoccus onubensis</name>
    <dbReference type="NCBI Taxonomy" id="1675788"/>
    <lineage>
        <taxon>Bacteria</taxon>
        <taxon>Pseudomonadati</taxon>
        <taxon>Pseudomonadota</taxon>
        <taxon>Alphaproteobacteria</taxon>
        <taxon>Rhodobacterales</taxon>
        <taxon>Paracoccaceae</taxon>
        <taxon>Paracoccus</taxon>
    </lineage>
</organism>
<dbReference type="Proteomes" id="UP000284202">
    <property type="component" value="Unassembled WGS sequence"/>
</dbReference>
<protein>
    <submittedName>
        <fullName evidence="2">Uncharacterized protein</fullName>
    </submittedName>
</protein>
<name>A0A418SLP5_9RHOB</name>
<evidence type="ECO:0000313" key="2">
    <source>
        <dbReference type="EMBL" id="RJE81832.1"/>
    </source>
</evidence>
<dbReference type="AlphaFoldDB" id="A0A418SLP5"/>
<feature type="compositionally biased region" description="Basic and acidic residues" evidence="1">
    <location>
        <begin position="53"/>
        <end position="63"/>
    </location>
</feature>